<reference evidence="1 2" key="1">
    <citation type="submission" date="2019-11" db="EMBL/GenBank/DDBJ databases">
        <title>Comparative genomics of hydrocarbon-degrading Desulfosarcina strains.</title>
        <authorList>
            <person name="Watanabe M."/>
            <person name="Kojima H."/>
            <person name="Fukui M."/>
        </authorList>
    </citation>
    <scope>NUCLEOTIDE SEQUENCE [LARGE SCALE GENOMIC DNA]</scope>
    <source>
        <strain evidence="1 2">28bB2T</strain>
    </source>
</reference>
<gene>
    <name evidence="1" type="ORF">DSCO28_46660</name>
</gene>
<evidence type="ECO:0000313" key="2">
    <source>
        <dbReference type="Proteomes" id="UP000425960"/>
    </source>
</evidence>
<dbReference type="Proteomes" id="UP000425960">
    <property type="component" value="Chromosome"/>
</dbReference>
<evidence type="ECO:0000313" key="1">
    <source>
        <dbReference type="EMBL" id="BBO84100.1"/>
    </source>
</evidence>
<proteinExistence type="predicted"/>
<protein>
    <submittedName>
        <fullName evidence="1">Uncharacterized protein</fullName>
    </submittedName>
</protein>
<name>A0A5K7ZV72_9BACT</name>
<dbReference type="EMBL" id="AP021876">
    <property type="protein sequence ID" value="BBO84100.1"/>
    <property type="molecule type" value="Genomic_DNA"/>
</dbReference>
<dbReference type="AlphaFoldDB" id="A0A5K7ZV72"/>
<sequence length="51" mass="5738">MKSTLRNHWLSGEKKGGYIMRTPEDGFNGIAGISWEEDVQTMIVRSKDGNP</sequence>
<organism evidence="1 2">
    <name type="scientific">Desulfosarcina ovata subsp. sediminis</name>
    <dbReference type="NCBI Taxonomy" id="885957"/>
    <lineage>
        <taxon>Bacteria</taxon>
        <taxon>Pseudomonadati</taxon>
        <taxon>Thermodesulfobacteriota</taxon>
        <taxon>Desulfobacteria</taxon>
        <taxon>Desulfobacterales</taxon>
        <taxon>Desulfosarcinaceae</taxon>
        <taxon>Desulfosarcina</taxon>
    </lineage>
</organism>
<accession>A0A5K7ZV72</accession>
<dbReference type="KEGG" id="dov:DSCO28_46660"/>